<comment type="caution">
    <text evidence="1">The sequence shown here is derived from an EMBL/GenBank/DDBJ whole genome shotgun (WGS) entry which is preliminary data.</text>
</comment>
<reference evidence="1" key="1">
    <citation type="submission" date="2010-05" db="EMBL/GenBank/DDBJ databases">
        <title>The draft genome of Desulfonatronospira thiodismutans ASO3-1.</title>
        <authorList>
            <consortium name="US DOE Joint Genome Institute (JGI-PGF)"/>
            <person name="Lucas S."/>
            <person name="Copeland A."/>
            <person name="Lapidus A."/>
            <person name="Cheng J.-F."/>
            <person name="Bruce D."/>
            <person name="Goodwin L."/>
            <person name="Pitluck S."/>
            <person name="Chertkov O."/>
            <person name="Brettin T."/>
            <person name="Detter J.C."/>
            <person name="Han C."/>
            <person name="Land M.L."/>
            <person name="Hauser L."/>
            <person name="Kyrpides N."/>
            <person name="Mikhailova N."/>
            <person name="Muyzer G."/>
            <person name="Woyke T."/>
        </authorList>
    </citation>
    <scope>NUCLEOTIDE SEQUENCE [LARGE SCALE GENOMIC DNA]</scope>
    <source>
        <strain evidence="1">ASO3-1</strain>
    </source>
</reference>
<accession>D6SL79</accession>
<dbReference type="EMBL" id="ACJN02000001">
    <property type="protein sequence ID" value="EFI35440.1"/>
    <property type="molecule type" value="Genomic_DNA"/>
</dbReference>
<keyword evidence="2" id="KW-1185">Reference proteome</keyword>
<protein>
    <submittedName>
        <fullName evidence="1">Uncharacterized protein</fullName>
    </submittedName>
</protein>
<proteinExistence type="predicted"/>
<dbReference type="Proteomes" id="UP000005496">
    <property type="component" value="Unassembled WGS sequence"/>
</dbReference>
<organism evidence="1 2">
    <name type="scientific">Desulfonatronospira thiodismutans ASO3-1</name>
    <dbReference type="NCBI Taxonomy" id="555779"/>
    <lineage>
        <taxon>Bacteria</taxon>
        <taxon>Pseudomonadati</taxon>
        <taxon>Thermodesulfobacteriota</taxon>
        <taxon>Desulfovibrionia</taxon>
        <taxon>Desulfovibrionales</taxon>
        <taxon>Desulfonatronovibrionaceae</taxon>
        <taxon>Desulfonatronospira</taxon>
    </lineage>
</organism>
<dbReference type="AlphaFoldDB" id="D6SL79"/>
<evidence type="ECO:0000313" key="1">
    <source>
        <dbReference type="EMBL" id="EFI35440.1"/>
    </source>
</evidence>
<name>D6SL79_9BACT</name>
<gene>
    <name evidence="1" type="ORF">Dthio_PD2860</name>
</gene>
<sequence length="67" mass="7608">MIIMINKNKVAVSIQGVLVFSPWHSRQKRDSGTLMLTGGKLDKGGWLIIRYLQNHTALHKTPLYFNA</sequence>
<evidence type="ECO:0000313" key="2">
    <source>
        <dbReference type="Proteomes" id="UP000005496"/>
    </source>
</evidence>